<dbReference type="InterPro" id="IPR041492">
    <property type="entry name" value="HAD_2"/>
</dbReference>
<sequence length="228" mass="25605">MIEAVIFDIDGTLVDTVDFHAQSWERTFQHFGHQIPYEQIRSQIGKGSDKLMPVFFSLEELNESDDGQGPTFGERMRDYRRELYKREYHPRIKAFPQVHELFLRVKADGKRIALATSATKDDLATYKQIMNVEDLVDAATTTTEVESSKPEPDIFFSTLDKLGGISPNRVIVVGDTPYDAEAAGKANLRTVGVLSGGFSEENLREAGCIAIYQNIADLLAHYDKSPLK</sequence>
<evidence type="ECO:0000313" key="1">
    <source>
        <dbReference type="EMBL" id="CAA9587855.1"/>
    </source>
</evidence>
<dbReference type="SUPFAM" id="SSF56784">
    <property type="entry name" value="HAD-like"/>
    <property type="match status" value="1"/>
</dbReference>
<dbReference type="NCBIfam" id="TIGR01549">
    <property type="entry name" value="HAD-SF-IA-v1"/>
    <property type="match status" value="1"/>
</dbReference>
<dbReference type="Gene3D" id="3.40.50.1000">
    <property type="entry name" value="HAD superfamily/HAD-like"/>
    <property type="match status" value="1"/>
</dbReference>
<name>A0A6J4VSL3_9CYAN</name>
<reference evidence="1" key="1">
    <citation type="submission" date="2020-02" db="EMBL/GenBank/DDBJ databases">
        <authorList>
            <person name="Meier V. D."/>
        </authorList>
    </citation>
    <scope>NUCLEOTIDE SEQUENCE</scope>
    <source>
        <strain evidence="1">AVDCRST_MAG81</strain>
    </source>
</reference>
<gene>
    <name evidence="1" type="ORF">AVDCRST_MAG81-4284</name>
</gene>
<dbReference type="GO" id="GO:0008967">
    <property type="term" value="F:phosphoglycolate phosphatase activity"/>
    <property type="evidence" value="ECO:0007669"/>
    <property type="project" value="TreeGrafter"/>
</dbReference>
<dbReference type="InterPro" id="IPR050155">
    <property type="entry name" value="HAD-like_hydrolase_sf"/>
</dbReference>
<dbReference type="InterPro" id="IPR006439">
    <property type="entry name" value="HAD-SF_hydro_IA"/>
</dbReference>
<dbReference type="PRINTS" id="PR00413">
    <property type="entry name" value="HADHALOGNASE"/>
</dbReference>
<dbReference type="GO" id="GO:0005829">
    <property type="term" value="C:cytosol"/>
    <property type="evidence" value="ECO:0007669"/>
    <property type="project" value="TreeGrafter"/>
</dbReference>
<dbReference type="SFLD" id="SFLDS00003">
    <property type="entry name" value="Haloacid_Dehalogenase"/>
    <property type="match status" value="1"/>
</dbReference>
<proteinExistence type="predicted"/>
<dbReference type="Gene3D" id="1.10.150.240">
    <property type="entry name" value="Putative phosphatase, domain 2"/>
    <property type="match status" value="1"/>
</dbReference>
<dbReference type="GO" id="GO:0006281">
    <property type="term" value="P:DNA repair"/>
    <property type="evidence" value="ECO:0007669"/>
    <property type="project" value="TreeGrafter"/>
</dbReference>
<dbReference type="InterPro" id="IPR023214">
    <property type="entry name" value="HAD_sf"/>
</dbReference>
<dbReference type="EMBL" id="CADCWO010000220">
    <property type="protein sequence ID" value="CAA9587855.1"/>
    <property type="molecule type" value="Genomic_DNA"/>
</dbReference>
<dbReference type="InterPro" id="IPR036412">
    <property type="entry name" value="HAD-like_sf"/>
</dbReference>
<dbReference type="PANTHER" id="PTHR43434">
    <property type="entry name" value="PHOSPHOGLYCOLATE PHOSPHATASE"/>
    <property type="match status" value="1"/>
</dbReference>
<dbReference type="Pfam" id="PF13419">
    <property type="entry name" value="HAD_2"/>
    <property type="match status" value="1"/>
</dbReference>
<dbReference type="SFLD" id="SFLDG01129">
    <property type="entry name" value="C1.5:_HAD__Beta-PGM__Phosphata"/>
    <property type="match status" value="1"/>
</dbReference>
<accession>A0A6J4VSL3</accession>
<dbReference type="AlphaFoldDB" id="A0A6J4VSL3"/>
<dbReference type="SFLD" id="SFLDG01135">
    <property type="entry name" value="C1.5.6:_HAD__Beta-PGM__Phospha"/>
    <property type="match status" value="1"/>
</dbReference>
<evidence type="ECO:0008006" key="2">
    <source>
        <dbReference type="Google" id="ProtNLM"/>
    </source>
</evidence>
<organism evidence="1">
    <name type="scientific">uncultured Synechococcales cyanobacterium</name>
    <dbReference type="NCBI Taxonomy" id="1936017"/>
    <lineage>
        <taxon>Bacteria</taxon>
        <taxon>Bacillati</taxon>
        <taxon>Cyanobacteriota</taxon>
        <taxon>Cyanophyceae</taxon>
        <taxon>Synechococcales</taxon>
        <taxon>environmental samples</taxon>
    </lineage>
</organism>
<dbReference type="PANTHER" id="PTHR43434:SF16">
    <property type="entry name" value="BLL8046 PROTEIN"/>
    <property type="match status" value="1"/>
</dbReference>
<dbReference type="InterPro" id="IPR023198">
    <property type="entry name" value="PGP-like_dom2"/>
</dbReference>
<protein>
    <recommendedName>
        <fullName evidence="2">Phosphoglycolate phosphatase</fullName>
    </recommendedName>
</protein>